<dbReference type="AlphaFoldDB" id="A0A7W9FX30"/>
<protein>
    <submittedName>
        <fullName evidence="1">Uncharacterized protein</fullName>
    </submittedName>
</protein>
<gene>
    <name evidence="1" type="ORF">HNP47_003220</name>
</gene>
<proteinExistence type="predicted"/>
<dbReference type="EMBL" id="JACHLJ010000008">
    <property type="protein sequence ID" value="MBB5773195.1"/>
    <property type="molecule type" value="Genomic_DNA"/>
</dbReference>
<reference evidence="1 2" key="1">
    <citation type="submission" date="2020-08" db="EMBL/GenBank/DDBJ databases">
        <title>Functional genomics of gut bacteria from endangered species of beetles.</title>
        <authorList>
            <person name="Carlos-Shanley C."/>
        </authorList>
    </citation>
    <scope>NUCLEOTIDE SEQUENCE [LARGE SCALE GENOMIC DNA]</scope>
    <source>
        <strain evidence="1 2">S00192</strain>
    </source>
</reference>
<sequence length="124" mass="14202">MTPVEQPLRCLAVRVVLDDEGEIDGIELEAFLNKVAGRHQWLSTTEWLFVDPPAEVGDWPTAPVVMPERVAVRAILEDLTGDPPRILFDHQTTPAERRKWRWVAFQVAPNQQGQGRFPWERVHA</sequence>
<dbReference type="Proteomes" id="UP000556201">
    <property type="component" value="Unassembled WGS sequence"/>
</dbReference>
<evidence type="ECO:0000313" key="1">
    <source>
        <dbReference type="EMBL" id="MBB5773195.1"/>
    </source>
</evidence>
<organism evidence="1 2">
    <name type="scientific">Brevundimonas vesicularis</name>
    <name type="common">Pseudomonas vesicularis</name>
    <dbReference type="NCBI Taxonomy" id="41276"/>
    <lineage>
        <taxon>Bacteria</taxon>
        <taxon>Pseudomonadati</taxon>
        <taxon>Pseudomonadota</taxon>
        <taxon>Alphaproteobacteria</taxon>
        <taxon>Caulobacterales</taxon>
        <taxon>Caulobacteraceae</taxon>
        <taxon>Brevundimonas</taxon>
    </lineage>
</organism>
<dbReference type="RefSeq" id="WP_184280334.1">
    <property type="nucleotide sequence ID" value="NZ_JACHLJ010000008.1"/>
</dbReference>
<accession>A0A7W9FX30</accession>
<comment type="caution">
    <text evidence="1">The sequence shown here is derived from an EMBL/GenBank/DDBJ whole genome shotgun (WGS) entry which is preliminary data.</text>
</comment>
<evidence type="ECO:0000313" key="2">
    <source>
        <dbReference type="Proteomes" id="UP000556201"/>
    </source>
</evidence>
<name>A0A7W9FX30_BREVE</name>